<evidence type="ECO:0000313" key="7">
    <source>
        <dbReference type="EMBL" id="OGZ58306.1"/>
    </source>
</evidence>
<keyword evidence="4" id="KW-1133">Transmembrane helix</keyword>
<keyword evidence="1" id="KW-0547">Nucleotide-binding</keyword>
<feature type="domain" description="Clp ATPase C-terminal" evidence="6">
    <location>
        <begin position="806"/>
        <end position="891"/>
    </location>
</feature>
<dbReference type="Pfam" id="PF10431">
    <property type="entry name" value="ClpB_D2-small"/>
    <property type="match status" value="1"/>
</dbReference>
<dbReference type="InterPro" id="IPR050130">
    <property type="entry name" value="ClpA_ClpB"/>
</dbReference>
<dbReference type="GO" id="GO:0005737">
    <property type="term" value="C:cytoplasm"/>
    <property type="evidence" value="ECO:0007669"/>
    <property type="project" value="TreeGrafter"/>
</dbReference>
<protein>
    <recommendedName>
        <fullName evidence="9">Sigma-54 factor interaction domain-containing protein</fullName>
    </recommendedName>
</protein>
<gene>
    <name evidence="7" type="ORF">A2827_01000</name>
</gene>
<dbReference type="PANTHER" id="PTHR11638">
    <property type="entry name" value="ATP-DEPENDENT CLP PROTEASE"/>
    <property type="match status" value="1"/>
</dbReference>
<dbReference type="PANTHER" id="PTHR11638:SF18">
    <property type="entry name" value="HEAT SHOCK PROTEIN 104"/>
    <property type="match status" value="1"/>
</dbReference>
<dbReference type="SMART" id="SM00382">
    <property type="entry name" value="AAA"/>
    <property type="match status" value="2"/>
</dbReference>
<dbReference type="SMART" id="SM01086">
    <property type="entry name" value="ClpB_D2-small"/>
    <property type="match status" value="1"/>
</dbReference>
<feature type="transmembrane region" description="Helical" evidence="4">
    <location>
        <begin position="20"/>
        <end position="45"/>
    </location>
</feature>
<feature type="domain" description="AAA+ ATPase" evidence="5">
    <location>
        <begin position="638"/>
        <end position="807"/>
    </location>
</feature>
<name>A0A1G2H753_9BACT</name>
<evidence type="ECO:0000256" key="3">
    <source>
        <dbReference type="ARBA" id="ARBA00023186"/>
    </source>
</evidence>
<dbReference type="GO" id="GO:0016887">
    <property type="term" value="F:ATP hydrolysis activity"/>
    <property type="evidence" value="ECO:0007669"/>
    <property type="project" value="InterPro"/>
</dbReference>
<keyword evidence="4" id="KW-0812">Transmembrane</keyword>
<feature type="domain" description="AAA+ ATPase" evidence="5">
    <location>
        <begin position="362"/>
        <end position="505"/>
    </location>
</feature>
<dbReference type="EMBL" id="MHOD01000011">
    <property type="protein sequence ID" value="OGZ58306.1"/>
    <property type="molecule type" value="Genomic_DNA"/>
</dbReference>
<evidence type="ECO:0000259" key="6">
    <source>
        <dbReference type="SMART" id="SM01086"/>
    </source>
</evidence>
<evidence type="ECO:0000259" key="5">
    <source>
        <dbReference type="SMART" id="SM00382"/>
    </source>
</evidence>
<dbReference type="Gene3D" id="1.10.8.60">
    <property type="match status" value="2"/>
</dbReference>
<dbReference type="InterPro" id="IPR019489">
    <property type="entry name" value="Clp_ATPase_C"/>
</dbReference>
<evidence type="ECO:0008006" key="9">
    <source>
        <dbReference type="Google" id="ProtNLM"/>
    </source>
</evidence>
<keyword evidence="2" id="KW-0067">ATP-binding</keyword>
<dbReference type="CDD" id="cd19499">
    <property type="entry name" value="RecA-like_ClpB_Hsp104-like"/>
    <property type="match status" value="1"/>
</dbReference>
<reference evidence="7 8" key="1">
    <citation type="journal article" date="2016" name="Nat. Commun.">
        <title>Thousands of microbial genomes shed light on interconnected biogeochemical processes in an aquifer system.</title>
        <authorList>
            <person name="Anantharaman K."/>
            <person name="Brown C.T."/>
            <person name="Hug L.A."/>
            <person name="Sharon I."/>
            <person name="Castelle C.J."/>
            <person name="Probst A.J."/>
            <person name="Thomas B.C."/>
            <person name="Singh A."/>
            <person name="Wilkins M.J."/>
            <person name="Karaoz U."/>
            <person name="Brodie E.L."/>
            <person name="Williams K.H."/>
            <person name="Hubbard S.S."/>
            <person name="Banfield J.F."/>
        </authorList>
    </citation>
    <scope>NUCLEOTIDE SEQUENCE [LARGE SCALE GENOMIC DNA]</scope>
</reference>
<feature type="transmembrane region" description="Helical" evidence="4">
    <location>
        <begin position="107"/>
        <end position="130"/>
    </location>
</feature>
<dbReference type="InterPro" id="IPR003959">
    <property type="entry name" value="ATPase_AAA_core"/>
</dbReference>
<dbReference type="AlphaFoldDB" id="A0A1G2H753"/>
<evidence type="ECO:0000256" key="1">
    <source>
        <dbReference type="ARBA" id="ARBA00022741"/>
    </source>
</evidence>
<dbReference type="STRING" id="1802158.A2827_01000"/>
<comment type="caution">
    <text evidence="7">The sequence shown here is derived from an EMBL/GenBank/DDBJ whole genome shotgun (WGS) entry which is preliminary data.</text>
</comment>
<dbReference type="Gene3D" id="3.40.50.300">
    <property type="entry name" value="P-loop containing nucleotide triphosphate hydrolases"/>
    <property type="match status" value="2"/>
</dbReference>
<organism evidence="7 8">
    <name type="scientific">Candidatus Spechtbacteria bacterium RIFCSPHIGHO2_01_FULL_43_30</name>
    <dbReference type="NCBI Taxonomy" id="1802158"/>
    <lineage>
        <taxon>Bacteria</taxon>
        <taxon>Candidatus Spechtiibacteriota</taxon>
    </lineage>
</organism>
<accession>A0A1G2H753</accession>
<evidence type="ECO:0000313" key="8">
    <source>
        <dbReference type="Proteomes" id="UP000177932"/>
    </source>
</evidence>
<evidence type="ECO:0000256" key="2">
    <source>
        <dbReference type="ARBA" id="ARBA00022840"/>
    </source>
</evidence>
<evidence type="ECO:0000256" key="4">
    <source>
        <dbReference type="SAM" id="Phobius"/>
    </source>
</evidence>
<dbReference type="Proteomes" id="UP000177932">
    <property type="component" value="Unassembled WGS sequence"/>
</dbReference>
<proteinExistence type="predicted"/>
<dbReference type="Pfam" id="PF00004">
    <property type="entry name" value="AAA"/>
    <property type="match status" value="1"/>
</dbReference>
<dbReference type="Pfam" id="PF07724">
    <property type="entry name" value="AAA_2"/>
    <property type="match status" value="1"/>
</dbReference>
<dbReference type="InterPro" id="IPR003593">
    <property type="entry name" value="AAA+_ATPase"/>
</dbReference>
<sequence>MYFDLKKAHIYKALIFDKLFSVSLLRFASIIFVSLGILAGSAYLFTQQQNLLWSIITKFVPEDALVLLKNTDTQPLKDYADEYAQNLESYSATYEIASFAAPIFEPYFWVAIFYILSPIGASFLFVNIFFEFYLKKTIARDPKNLAGFLDYDSAFVMNNAITISNRLKENEISTDSLFIGIVDYEPSEIIFMRLGVSPKHLKKLLADSLGLNWSLLSKFSLYGKKNLSEDLMNLLVRANETRVKENRDHISVTDFLAPLFDLNPIFKQLVIDQDLDKTDLTTLSAWHEGNKARIDSKKRFWRIQNLIKSPPIGAEWTYGYPLTLTNFTRDITLPIKKSGKEIPMVNREKELAEMQQILAQHNNANILLVGEAGVGKRTIVAKLAEKTYGGKTEQQLNYKKILELDITLATSSSKYRGDIVNTLTELLKEAARVGNIILFIRDLQNFVGESEGLGKVDITGVLIPYLQSSQLQIIATTDSVGYHKHIANNSAVATSFSKINVEELGKIEVFKIIADMAVEIEAKSELFFTYGAMKTVVDDADKFISQAPFPEKGITLLHEVAGYVQAQRRALVTTQDVHEVITKKTNIPLGAISASEKKKLINLAEEMHKEIVGQEKAVSVVVQALQRLRSGLAKEGKPAGVFLFVGPTGVGKTLTAKMLAKHYFGSETRMIRFDMSEYQNKDSVDTLIGSLELNQPGRLITAVRDNPFSVLLLDEVEKAHPDILNLFLQVFDEGWITDAFGKKIRFDQNIIIATSNAAANYIREMVRQGIDPSMQKEKVVDVFVSESYFRPEFLNRFDEIVIFHPLTRDHIRKIADILIHKLVKRLEEKGYYYKPDEDAIDYISNVGFDPQFGARPMNRAIQDKIETVIARKILEGTVKKGRDFTLKVEEIE</sequence>
<keyword evidence="4" id="KW-0472">Membrane</keyword>
<dbReference type="InterPro" id="IPR001270">
    <property type="entry name" value="ClpA/B"/>
</dbReference>
<dbReference type="SUPFAM" id="SSF52540">
    <property type="entry name" value="P-loop containing nucleoside triphosphate hydrolases"/>
    <property type="match status" value="2"/>
</dbReference>
<dbReference type="GO" id="GO:0034605">
    <property type="term" value="P:cellular response to heat"/>
    <property type="evidence" value="ECO:0007669"/>
    <property type="project" value="TreeGrafter"/>
</dbReference>
<dbReference type="GO" id="GO:0005524">
    <property type="term" value="F:ATP binding"/>
    <property type="evidence" value="ECO:0007669"/>
    <property type="project" value="UniProtKB-KW"/>
</dbReference>
<keyword evidence="3" id="KW-0143">Chaperone</keyword>
<dbReference type="PRINTS" id="PR00300">
    <property type="entry name" value="CLPPROTEASEA"/>
</dbReference>
<dbReference type="InterPro" id="IPR027417">
    <property type="entry name" value="P-loop_NTPase"/>
</dbReference>